<feature type="compositionally biased region" description="Low complexity" evidence="1">
    <location>
        <begin position="774"/>
        <end position="785"/>
    </location>
</feature>
<evidence type="ECO:0000256" key="1">
    <source>
        <dbReference type="SAM" id="MobiDB-lite"/>
    </source>
</evidence>
<feature type="compositionally biased region" description="Gly residues" evidence="1">
    <location>
        <begin position="124"/>
        <end position="145"/>
    </location>
</feature>
<feature type="compositionally biased region" description="Low complexity" evidence="1">
    <location>
        <begin position="802"/>
        <end position="819"/>
    </location>
</feature>
<keyword evidence="3" id="KW-1185">Reference proteome</keyword>
<dbReference type="EMBL" id="FN648597">
    <property type="protein sequence ID" value="CBJ26661.1"/>
    <property type="molecule type" value="Genomic_DNA"/>
</dbReference>
<dbReference type="InParanoid" id="D7G0D4"/>
<feature type="region of interest" description="Disordered" evidence="1">
    <location>
        <begin position="605"/>
        <end position="755"/>
    </location>
</feature>
<gene>
    <name evidence="2" type="ORF">Esi_0040_0076</name>
</gene>
<sequence>MTNSGRSRGARDARVHRYGVTKKRTGSVSLGPDQTPAGSATTRQQSAPASTAARSRFSLWRLLFPCSVTRRVFGGSTAGSSEADSETGTVRGAGISARPVKHGNGASGGEGQPSRIVEPSRGIDGIGGGEGGGGGGGGGEGWGGGGKDRGTGGRRGHGSKASHSGSGGLWADPRSGSARRASPSIRYTTSSQPTVRRGLSMEQYTDPWNDFPPKVDAPAAGGSDDLEFGISNEPWSAHRTFFAAAARVRSARRSALKASLRNDMMNGIGCDSQGAGPSQSSAAGLSLAPVLGVGRRNDGHERLERPVMDSPPSPATCGIVPAHGSEYRSGSADNENAGGSGIYKGHVSDGGTEGTLEKSTAQAEASSPWTPAAVSTSCKSFGGIHHQSNHPQRTAEDRECSLDGECRSYGGTSLSTRSPTMLGSPRNTISGHDMDTADDKDDVQHGVQDRNADLTVTPPRSTRGFMGSSGTSKTEVAYYQPPVSEGYTGDGDEGASTDSGLSWPSTPGIENDGGSECFRGSASDGGKEEASKESTAGVEASAPSSPASSISYKSIVGGIRHQSNRRAGNGKRHLDEEGGIYGSGGLAARPRTMFGSLRSIIAGNGMDITDDEEGEQEDDEPSYHGDLIDPAPTFERRFTESPVTSNNIPAPARAYSPGSPGNENDGGSGTTSGDFYTFEHASRPSTTSASSYSRRGDGGQQDYDAAQLQSVRPCARRAPPDAVQNDSPPPGAKEGTVSSYGPPKPGDVTSGGSIGIGACWWGEKAQPTARANISPVVEVPSTSTSRSKRSWDDAGLRVIDLSGSSATSCGGSSANGGTAPADGAPDSGTVEQSPNDGLPPSKRPRVYLDDYDLVQSGGAPEAWEESAAGVGGAAPAEVSNHAGRRAGDGEGFPDGGGGRLATRMPATFMSLRDIIAGNCTGSDDEEEDHDDL</sequence>
<feature type="compositionally biased region" description="Polar residues" evidence="1">
    <location>
        <begin position="496"/>
        <end position="505"/>
    </location>
</feature>
<protein>
    <submittedName>
        <fullName evidence="2">Uncharacterized protein</fullName>
    </submittedName>
</protein>
<feature type="compositionally biased region" description="Polar residues" evidence="1">
    <location>
        <begin position="357"/>
        <end position="368"/>
    </location>
</feature>
<feature type="region of interest" description="Disordered" evidence="1">
    <location>
        <begin position="327"/>
        <end position="368"/>
    </location>
</feature>
<proteinExistence type="predicted"/>
<feature type="region of interest" description="Disordered" evidence="1">
    <location>
        <begin position="75"/>
        <end position="226"/>
    </location>
</feature>
<evidence type="ECO:0000313" key="3">
    <source>
        <dbReference type="Proteomes" id="UP000002630"/>
    </source>
</evidence>
<feature type="compositionally biased region" description="Basic residues" evidence="1">
    <location>
        <begin position="562"/>
        <end position="571"/>
    </location>
</feature>
<feature type="compositionally biased region" description="Gly residues" evidence="1">
    <location>
        <begin position="889"/>
        <end position="899"/>
    </location>
</feature>
<feature type="compositionally biased region" description="Polar residues" evidence="1">
    <location>
        <begin position="36"/>
        <end position="52"/>
    </location>
</feature>
<feature type="compositionally biased region" description="Basic residues" evidence="1">
    <location>
        <begin position="16"/>
        <end position="25"/>
    </location>
</feature>
<feature type="compositionally biased region" description="Low complexity" evidence="1">
    <location>
        <begin position="173"/>
        <end position="186"/>
    </location>
</feature>
<feature type="region of interest" description="Disordered" evidence="1">
    <location>
        <begin position="767"/>
        <end position="901"/>
    </location>
</feature>
<feature type="compositionally biased region" description="Low complexity" evidence="1">
    <location>
        <begin position="865"/>
        <end position="877"/>
    </location>
</feature>
<feature type="compositionally biased region" description="Low complexity" evidence="1">
    <location>
        <begin position="683"/>
        <end position="693"/>
    </location>
</feature>
<dbReference type="Proteomes" id="UP000002630">
    <property type="component" value="Linkage Group LG15"/>
</dbReference>
<feature type="compositionally biased region" description="Low complexity" evidence="1">
    <location>
        <begin position="540"/>
        <end position="551"/>
    </location>
</feature>
<feature type="region of interest" description="Disordered" evidence="1">
    <location>
        <begin position="411"/>
        <end position="588"/>
    </location>
</feature>
<dbReference type="EMBL" id="FN649740">
    <property type="protein sequence ID" value="CBJ26661.1"/>
    <property type="molecule type" value="Genomic_DNA"/>
</dbReference>
<name>D7G0D4_ECTSI</name>
<dbReference type="AlphaFoldDB" id="D7G0D4"/>
<accession>D7G0D4</accession>
<reference evidence="2 3" key="1">
    <citation type="journal article" date="2010" name="Nature">
        <title>The Ectocarpus genome and the independent evolution of multicellularity in brown algae.</title>
        <authorList>
            <person name="Cock J.M."/>
            <person name="Sterck L."/>
            <person name="Rouze P."/>
            <person name="Scornet D."/>
            <person name="Allen A.E."/>
            <person name="Amoutzias G."/>
            <person name="Anthouard V."/>
            <person name="Artiguenave F."/>
            <person name="Aury J.M."/>
            <person name="Badger J.H."/>
            <person name="Beszteri B."/>
            <person name="Billiau K."/>
            <person name="Bonnet E."/>
            <person name="Bothwell J.H."/>
            <person name="Bowler C."/>
            <person name="Boyen C."/>
            <person name="Brownlee C."/>
            <person name="Carrano C.J."/>
            <person name="Charrier B."/>
            <person name="Cho G.Y."/>
            <person name="Coelho S.M."/>
            <person name="Collen J."/>
            <person name="Corre E."/>
            <person name="Da Silva C."/>
            <person name="Delage L."/>
            <person name="Delaroque N."/>
            <person name="Dittami S.M."/>
            <person name="Doulbeau S."/>
            <person name="Elias M."/>
            <person name="Farnham G."/>
            <person name="Gachon C.M."/>
            <person name="Gschloessl B."/>
            <person name="Heesch S."/>
            <person name="Jabbari K."/>
            <person name="Jubin C."/>
            <person name="Kawai H."/>
            <person name="Kimura K."/>
            <person name="Kloareg B."/>
            <person name="Kupper F.C."/>
            <person name="Lang D."/>
            <person name="Le Bail A."/>
            <person name="Leblanc C."/>
            <person name="Lerouge P."/>
            <person name="Lohr M."/>
            <person name="Lopez P.J."/>
            <person name="Martens C."/>
            <person name="Maumus F."/>
            <person name="Michel G."/>
            <person name="Miranda-Saavedra D."/>
            <person name="Morales J."/>
            <person name="Moreau H."/>
            <person name="Motomura T."/>
            <person name="Nagasato C."/>
            <person name="Napoli C.A."/>
            <person name="Nelson D.R."/>
            <person name="Nyvall-Collen P."/>
            <person name="Peters A.F."/>
            <person name="Pommier C."/>
            <person name="Potin P."/>
            <person name="Poulain J."/>
            <person name="Quesneville H."/>
            <person name="Read B."/>
            <person name="Rensing S.A."/>
            <person name="Ritter A."/>
            <person name="Rousvoal S."/>
            <person name="Samanta M."/>
            <person name="Samson G."/>
            <person name="Schroeder D.C."/>
            <person name="Segurens B."/>
            <person name="Strittmatter M."/>
            <person name="Tonon T."/>
            <person name="Tregear J.W."/>
            <person name="Valentin K."/>
            <person name="von Dassow P."/>
            <person name="Yamagishi T."/>
            <person name="Van de Peer Y."/>
            <person name="Wincker P."/>
        </authorList>
    </citation>
    <scope>NUCLEOTIDE SEQUENCE [LARGE SCALE GENOMIC DNA]</scope>
    <source>
        <strain evidence="3">Ec32 / CCAP1310/4</strain>
    </source>
</reference>
<feature type="region of interest" description="Disordered" evidence="1">
    <location>
        <begin position="1"/>
        <end position="52"/>
    </location>
</feature>
<feature type="compositionally biased region" description="Polar residues" evidence="1">
    <location>
        <begin position="411"/>
        <end position="430"/>
    </location>
</feature>
<feature type="compositionally biased region" description="Basic and acidic residues" evidence="1">
    <location>
        <begin position="432"/>
        <end position="452"/>
    </location>
</feature>
<feature type="compositionally biased region" description="Acidic residues" evidence="1">
    <location>
        <begin position="608"/>
        <end position="620"/>
    </location>
</feature>
<evidence type="ECO:0000313" key="2">
    <source>
        <dbReference type="EMBL" id="CBJ26661.1"/>
    </source>
</evidence>
<feature type="compositionally biased region" description="Polar residues" evidence="1">
    <location>
        <begin position="78"/>
        <end position="88"/>
    </location>
</feature>
<organism evidence="2 3">
    <name type="scientific">Ectocarpus siliculosus</name>
    <name type="common">Brown alga</name>
    <name type="synonym">Conferva siliculosa</name>
    <dbReference type="NCBI Taxonomy" id="2880"/>
    <lineage>
        <taxon>Eukaryota</taxon>
        <taxon>Sar</taxon>
        <taxon>Stramenopiles</taxon>
        <taxon>Ochrophyta</taxon>
        <taxon>PX clade</taxon>
        <taxon>Phaeophyceae</taxon>
        <taxon>Ectocarpales</taxon>
        <taxon>Ectocarpaceae</taxon>
        <taxon>Ectocarpus</taxon>
    </lineage>
</organism>